<protein>
    <recommendedName>
        <fullName evidence="8">PSI domain-containing protein</fullName>
    </recommendedName>
</protein>
<keyword evidence="3" id="KW-0732">Signal</keyword>
<gene>
    <name evidence="6" type="ORF">CLODIP_2_CD11921</name>
</gene>
<accession>A0A8S1DSG3</accession>
<proteinExistence type="predicted"/>
<dbReference type="OrthoDB" id="7399873at2759"/>
<dbReference type="PANTHER" id="PTHR13055">
    <property type="entry name" value="TUMOR ENDOTHELIAL MARKER 7 RELATED"/>
    <property type="match status" value="1"/>
</dbReference>
<sequence>MDNQKNAVCLCNNAFVNDLAVIDLSFSFKFFGLDVKRVALSRNGSIFPADGAFNWIISPMLGVQAKSSVTYLDTGDSLVVQWDKFALRPARYRERFNFQAKIHKNGSIEFVYEKVPYNLGNIFNTCRCVDRFFGVNYQVEEKFDGAEPHRFDLGRRMDIKMFKIQNWTVVQFEPVPSCSNYKTCESCKNAVILIGQFSTPCAWCPKIKRCASMQDNLKNVWKNMSCPLYVDKCYSEPQKSSSTPLGWSSAQVYTLLALATIFIFLCISHLAYSRITKLLNQMRNLQQLAEANFSGGQFKPFKPTLPRCTEV</sequence>
<evidence type="ECO:0000313" key="6">
    <source>
        <dbReference type="EMBL" id="CAB3381098.1"/>
    </source>
</evidence>
<dbReference type="Proteomes" id="UP000494165">
    <property type="component" value="Unassembled WGS sequence"/>
</dbReference>
<keyword evidence="2 5" id="KW-0812">Transmembrane</keyword>
<evidence type="ECO:0000256" key="3">
    <source>
        <dbReference type="ARBA" id="ARBA00022729"/>
    </source>
</evidence>
<keyword evidence="7" id="KW-1185">Reference proteome</keyword>
<evidence type="ECO:0008006" key="8">
    <source>
        <dbReference type="Google" id="ProtNLM"/>
    </source>
</evidence>
<name>A0A8S1DSG3_9INSE</name>
<organism evidence="6 7">
    <name type="scientific">Cloeon dipterum</name>
    <dbReference type="NCBI Taxonomy" id="197152"/>
    <lineage>
        <taxon>Eukaryota</taxon>
        <taxon>Metazoa</taxon>
        <taxon>Ecdysozoa</taxon>
        <taxon>Arthropoda</taxon>
        <taxon>Hexapoda</taxon>
        <taxon>Insecta</taxon>
        <taxon>Pterygota</taxon>
        <taxon>Palaeoptera</taxon>
        <taxon>Ephemeroptera</taxon>
        <taxon>Pisciforma</taxon>
        <taxon>Baetidae</taxon>
        <taxon>Cloeon</taxon>
    </lineage>
</organism>
<comment type="subcellular location">
    <subcellularLocation>
        <location evidence="1">Membrane</location>
        <topology evidence="1">Single-pass type I membrane protein</topology>
    </subcellularLocation>
</comment>
<dbReference type="PANTHER" id="PTHR13055:SF12">
    <property type="entry name" value="LD40707P"/>
    <property type="match status" value="1"/>
</dbReference>
<evidence type="ECO:0000256" key="1">
    <source>
        <dbReference type="ARBA" id="ARBA00004479"/>
    </source>
</evidence>
<evidence type="ECO:0000256" key="5">
    <source>
        <dbReference type="SAM" id="Phobius"/>
    </source>
</evidence>
<dbReference type="GO" id="GO:0016020">
    <property type="term" value="C:membrane"/>
    <property type="evidence" value="ECO:0007669"/>
    <property type="project" value="UniProtKB-SubCell"/>
</dbReference>
<evidence type="ECO:0000256" key="4">
    <source>
        <dbReference type="ARBA" id="ARBA00022989"/>
    </source>
</evidence>
<keyword evidence="4 5" id="KW-1133">Transmembrane helix</keyword>
<dbReference type="AlphaFoldDB" id="A0A8S1DSG3"/>
<feature type="transmembrane region" description="Helical" evidence="5">
    <location>
        <begin position="252"/>
        <end position="272"/>
    </location>
</feature>
<comment type="caution">
    <text evidence="6">The sequence shown here is derived from an EMBL/GenBank/DDBJ whole genome shotgun (WGS) entry which is preliminary data.</text>
</comment>
<keyword evidence="5" id="KW-0472">Membrane</keyword>
<dbReference type="EMBL" id="CADEPI010000224">
    <property type="protein sequence ID" value="CAB3381098.1"/>
    <property type="molecule type" value="Genomic_DNA"/>
</dbReference>
<dbReference type="InterPro" id="IPR031152">
    <property type="entry name" value="PLXDC"/>
</dbReference>
<evidence type="ECO:0000256" key="2">
    <source>
        <dbReference type="ARBA" id="ARBA00022692"/>
    </source>
</evidence>
<reference evidence="6 7" key="1">
    <citation type="submission" date="2020-04" db="EMBL/GenBank/DDBJ databases">
        <authorList>
            <person name="Alioto T."/>
            <person name="Alioto T."/>
            <person name="Gomez Garrido J."/>
        </authorList>
    </citation>
    <scope>NUCLEOTIDE SEQUENCE [LARGE SCALE GENOMIC DNA]</scope>
</reference>
<evidence type="ECO:0000313" key="7">
    <source>
        <dbReference type="Proteomes" id="UP000494165"/>
    </source>
</evidence>